<dbReference type="InterPro" id="IPR050807">
    <property type="entry name" value="TransReg_Diox_bact_type"/>
</dbReference>
<dbReference type="SUPFAM" id="SSF47413">
    <property type="entry name" value="lambda repressor-like DNA-binding domains"/>
    <property type="match status" value="1"/>
</dbReference>
<dbReference type="Gene3D" id="1.10.260.40">
    <property type="entry name" value="lambda repressor-like DNA-binding domains"/>
    <property type="match status" value="1"/>
</dbReference>
<feature type="domain" description="HTH cro/C1-type" evidence="2">
    <location>
        <begin position="12"/>
        <end position="66"/>
    </location>
</feature>
<keyword evidence="1" id="KW-0238">DNA-binding</keyword>
<evidence type="ECO:0000259" key="2">
    <source>
        <dbReference type="PROSITE" id="PS50943"/>
    </source>
</evidence>
<evidence type="ECO:0000313" key="4">
    <source>
        <dbReference type="Proteomes" id="UP000611629"/>
    </source>
</evidence>
<dbReference type="EMBL" id="JACBNQ010000032">
    <property type="protein sequence ID" value="NYB75893.1"/>
    <property type="molecule type" value="Genomic_DNA"/>
</dbReference>
<dbReference type="RefSeq" id="WP_179239612.1">
    <property type="nucleotide sequence ID" value="NZ_JACBNQ010000032.1"/>
</dbReference>
<dbReference type="InterPro" id="IPR010982">
    <property type="entry name" value="Lambda_DNA-bd_dom_sf"/>
</dbReference>
<reference evidence="3" key="1">
    <citation type="submission" date="2020-07" db="EMBL/GenBank/DDBJ databases">
        <title>Genomic analysis of a strain of Sedimentibacter Hydroxybenzoicus DSM7310.</title>
        <authorList>
            <person name="Ma S."/>
        </authorList>
    </citation>
    <scope>NUCLEOTIDE SEQUENCE</scope>
    <source>
        <strain evidence="3">DSM 7310</strain>
    </source>
</reference>
<evidence type="ECO:0000256" key="1">
    <source>
        <dbReference type="ARBA" id="ARBA00023125"/>
    </source>
</evidence>
<evidence type="ECO:0000313" key="3">
    <source>
        <dbReference type="EMBL" id="NYB75893.1"/>
    </source>
</evidence>
<dbReference type="Pfam" id="PF01381">
    <property type="entry name" value="HTH_3"/>
    <property type="match status" value="1"/>
</dbReference>
<dbReference type="GO" id="GO:0005829">
    <property type="term" value="C:cytosol"/>
    <property type="evidence" value="ECO:0007669"/>
    <property type="project" value="TreeGrafter"/>
</dbReference>
<dbReference type="PANTHER" id="PTHR46797">
    <property type="entry name" value="HTH-TYPE TRANSCRIPTIONAL REGULATOR"/>
    <property type="match status" value="1"/>
</dbReference>
<protein>
    <submittedName>
        <fullName evidence="3">Helix-turn-helix transcriptional regulator</fullName>
    </submittedName>
</protein>
<keyword evidence="4" id="KW-1185">Reference proteome</keyword>
<name>A0A974GXT7_SEDHY</name>
<dbReference type="GO" id="GO:0003700">
    <property type="term" value="F:DNA-binding transcription factor activity"/>
    <property type="evidence" value="ECO:0007669"/>
    <property type="project" value="TreeGrafter"/>
</dbReference>
<dbReference type="SMART" id="SM00530">
    <property type="entry name" value="HTH_XRE"/>
    <property type="match status" value="1"/>
</dbReference>
<dbReference type="AlphaFoldDB" id="A0A974GXT7"/>
<accession>A0A974GXT7</accession>
<dbReference type="CDD" id="cd00093">
    <property type="entry name" value="HTH_XRE"/>
    <property type="match status" value="1"/>
</dbReference>
<dbReference type="InterPro" id="IPR001387">
    <property type="entry name" value="Cro/C1-type_HTH"/>
</dbReference>
<proteinExistence type="predicted"/>
<dbReference type="PROSITE" id="PS50943">
    <property type="entry name" value="HTH_CROC1"/>
    <property type="match status" value="1"/>
</dbReference>
<gene>
    <name evidence="3" type="ORF">HZF24_17220</name>
</gene>
<dbReference type="GO" id="GO:0003677">
    <property type="term" value="F:DNA binding"/>
    <property type="evidence" value="ECO:0007669"/>
    <property type="project" value="UniProtKB-KW"/>
</dbReference>
<organism evidence="3 4">
    <name type="scientific">Sedimentibacter hydroxybenzoicus DSM 7310</name>
    <dbReference type="NCBI Taxonomy" id="1123245"/>
    <lineage>
        <taxon>Bacteria</taxon>
        <taxon>Bacillati</taxon>
        <taxon>Bacillota</taxon>
        <taxon>Tissierellia</taxon>
        <taxon>Sedimentibacter</taxon>
    </lineage>
</organism>
<dbReference type="Proteomes" id="UP000611629">
    <property type="component" value="Unassembled WGS sequence"/>
</dbReference>
<comment type="caution">
    <text evidence="3">The sequence shown here is derived from an EMBL/GenBank/DDBJ whole genome shotgun (WGS) entry which is preliminary data.</text>
</comment>
<sequence length="235" mass="27542">MSEINIHIGKQIRTFRKIRRLTLSELSDILNKSKSTISKYERGEISVDIETLYEIADALQIHVEQLLYYPQKRTVISSQNNSPAFFNGVSQFYSYLYDGRSNHIIRCVFDVLSETENHQYKIMMYMNYKDFDNYQNCENTYWGFIEHYDALTRISLNNRDTPMEKANAQILASYLDSDTKWGLFNGFSSRPMMPIAIKMLFSKTRLKEDAALINQLKVSKDDVRLLKLYNMLSAT</sequence>
<dbReference type="PANTHER" id="PTHR46797:SF1">
    <property type="entry name" value="METHYLPHOSPHONATE SYNTHASE"/>
    <property type="match status" value="1"/>
</dbReference>